<dbReference type="InterPro" id="IPR050161">
    <property type="entry name" value="Siro_Cobalamin_biosynth"/>
</dbReference>
<dbReference type="InterPro" id="IPR036108">
    <property type="entry name" value="4pyrrol_syn_uPrphyn_synt_sf"/>
</dbReference>
<dbReference type="InterPro" id="IPR006366">
    <property type="entry name" value="CobA/CysG_C"/>
</dbReference>
<accession>F5YCL1</accession>
<dbReference type="Proteomes" id="UP000009222">
    <property type="component" value="Chromosome"/>
</dbReference>
<dbReference type="Pfam" id="PF02602">
    <property type="entry name" value="HEM4"/>
    <property type="match status" value="1"/>
</dbReference>
<dbReference type="KEGG" id="taz:TREAZ_1743"/>
<dbReference type="Gene3D" id="3.30.950.10">
    <property type="entry name" value="Methyltransferase, Cobalt-precorrin-4 Transmethylase, Domain 2"/>
    <property type="match status" value="1"/>
</dbReference>
<evidence type="ECO:0000256" key="6">
    <source>
        <dbReference type="ARBA" id="ARBA00023244"/>
    </source>
</evidence>
<dbReference type="HOGENOM" id="CLU_011276_6_0_12"/>
<evidence type="ECO:0000256" key="5">
    <source>
        <dbReference type="ARBA" id="ARBA00022691"/>
    </source>
</evidence>
<reference evidence="11 12" key="2">
    <citation type="journal article" date="2011" name="ISME J.">
        <title>RNA-seq reveals cooperative metabolic interactions between two termite-gut spirochete species in co-culture.</title>
        <authorList>
            <person name="Rosenthal A.Z."/>
            <person name="Matson E.G."/>
            <person name="Eldar A."/>
            <person name="Leadbetter J.R."/>
        </authorList>
    </citation>
    <scope>NUCLEOTIDE SEQUENCE [LARGE SCALE GENOMIC DNA]</scope>
    <source>
        <strain evidence="12">ATCC BAA-888 / DSM 13862 / ZAS-9</strain>
    </source>
</reference>
<dbReference type="eggNOG" id="COG1587">
    <property type="taxonomic scope" value="Bacteria"/>
</dbReference>
<gene>
    <name evidence="11" type="ordered locus">TREAZ_1743</name>
</gene>
<dbReference type="eggNOG" id="COG0007">
    <property type="taxonomic scope" value="Bacteria"/>
</dbReference>
<dbReference type="InParanoid" id="F5YCL1"/>
<dbReference type="EC" id="2.1.1.107" evidence="2"/>
<dbReference type="RefSeq" id="WP_015710282.1">
    <property type="nucleotide sequence ID" value="NC_015577.1"/>
</dbReference>
<dbReference type="FunFam" id="3.40.1010.10:FF:000001">
    <property type="entry name" value="Siroheme synthase"/>
    <property type="match status" value="1"/>
</dbReference>
<name>F5YCL1_LEAAZ</name>
<evidence type="ECO:0000256" key="7">
    <source>
        <dbReference type="ARBA" id="ARBA00025705"/>
    </source>
</evidence>
<keyword evidence="5" id="KW-0949">S-adenosyl-L-methionine</keyword>
<evidence type="ECO:0000313" key="11">
    <source>
        <dbReference type="EMBL" id="AEF82068.1"/>
    </source>
</evidence>
<evidence type="ECO:0000256" key="1">
    <source>
        <dbReference type="ARBA" id="ARBA00005879"/>
    </source>
</evidence>
<dbReference type="PROSITE" id="PS00840">
    <property type="entry name" value="SUMT_2"/>
    <property type="match status" value="1"/>
</dbReference>
<keyword evidence="6" id="KW-0627">Porphyrin biosynthesis</keyword>
<dbReference type="STRING" id="545695.TREAZ_1743"/>
<dbReference type="FunCoup" id="F5YCL1">
    <property type="interactions" value="335"/>
</dbReference>
<dbReference type="PROSITE" id="PS00839">
    <property type="entry name" value="SUMT_1"/>
    <property type="match status" value="1"/>
</dbReference>
<evidence type="ECO:0000313" key="12">
    <source>
        <dbReference type="Proteomes" id="UP000009222"/>
    </source>
</evidence>
<dbReference type="GO" id="GO:0004851">
    <property type="term" value="F:uroporphyrin-III C-methyltransferase activity"/>
    <property type="evidence" value="ECO:0007669"/>
    <property type="project" value="UniProtKB-EC"/>
</dbReference>
<evidence type="ECO:0000256" key="2">
    <source>
        <dbReference type="ARBA" id="ARBA00012162"/>
    </source>
</evidence>
<comment type="pathway">
    <text evidence="7">Porphyrin-containing compound metabolism; siroheme biosynthesis; precorrin-2 from uroporphyrinogen III: step 1/1.</text>
</comment>
<dbReference type="GO" id="GO:0019354">
    <property type="term" value="P:siroheme biosynthetic process"/>
    <property type="evidence" value="ECO:0007669"/>
    <property type="project" value="InterPro"/>
</dbReference>
<dbReference type="OrthoDB" id="9815856at2"/>
<keyword evidence="4 8" id="KW-0808">Transferase</keyword>
<organism evidence="11 12">
    <name type="scientific">Leadbettera azotonutricia (strain ATCC BAA-888 / DSM 13862 / ZAS-9)</name>
    <name type="common">Treponema azotonutricium</name>
    <dbReference type="NCBI Taxonomy" id="545695"/>
    <lineage>
        <taxon>Bacteria</taxon>
        <taxon>Pseudomonadati</taxon>
        <taxon>Spirochaetota</taxon>
        <taxon>Spirochaetia</taxon>
        <taxon>Spirochaetales</taxon>
        <taxon>Breznakiellaceae</taxon>
        <taxon>Leadbettera</taxon>
    </lineage>
</organism>
<dbReference type="CDD" id="cd06578">
    <property type="entry name" value="HemD"/>
    <property type="match status" value="1"/>
</dbReference>
<dbReference type="AlphaFoldDB" id="F5YCL1"/>
<proteinExistence type="inferred from homology"/>
<dbReference type="NCBIfam" id="TIGR01469">
    <property type="entry name" value="cobA_cysG_Cterm"/>
    <property type="match status" value="1"/>
</dbReference>
<comment type="similarity">
    <text evidence="1 8">Belongs to the precorrin methyltransferase family.</text>
</comment>
<dbReference type="InterPro" id="IPR000878">
    <property type="entry name" value="4pyrrol_Mease"/>
</dbReference>
<dbReference type="InterPro" id="IPR003043">
    <property type="entry name" value="Uropor_MeTrfase_CS"/>
</dbReference>
<evidence type="ECO:0000256" key="8">
    <source>
        <dbReference type="RuleBase" id="RU003960"/>
    </source>
</evidence>
<sequence length="511" mass="54029">MNGKVRIVGAGPGDPTFLTLRAKEALDTADVVVHDRLVSEDLLLGIKAEAKLIDVGKEQGNHPIPQEEINHILIEEARQGKQVVRLKGGDPYIFGRGGEEALALTAAGIAWEIIPGLSSALAIPALAGIPLTHRGISSSLHIITWHDKDGLSPSSEKLEALAKAGGSLAILMGASHLAEIGRALMKEGFAPHIPAAIIESGAMPRQKTTKLTLEELAIFAQKPGAALTPPVLVVVGEACSLSDRLSHTPGTNAGAVIGHLPLGGLRILVTRPEPKNAELCARIRELGGTPIPFPCIKIIPSRTLNSETIKRAISYQWIVFTSATGVEIFFGACRNEAIDFRAFSACRFAVIGKATAEALARQGFIPDYMPDAYNSRSLGEGLAEKAKPGEKVLLARSGQGASELPAILNEHGVGFGEFPLYDAIPAEGNRYAKKIIQQGRFDLAIFSSPSIVDSFAASFPSLDFARLKALCIGEPTACRAREFGMNPLIAREASSEALLELAGGIILPQGG</sequence>
<evidence type="ECO:0000256" key="4">
    <source>
        <dbReference type="ARBA" id="ARBA00022679"/>
    </source>
</evidence>
<dbReference type="SUPFAM" id="SSF69618">
    <property type="entry name" value="HemD-like"/>
    <property type="match status" value="1"/>
</dbReference>
<dbReference type="CDD" id="cd11642">
    <property type="entry name" value="SUMT"/>
    <property type="match status" value="1"/>
</dbReference>
<dbReference type="InterPro" id="IPR014776">
    <property type="entry name" value="4pyrrole_Mease_sub2"/>
</dbReference>
<protein>
    <recommendedName>
        <fullName evidence="2">uroporphyrinogen-III C-methyltransferase</fullName>
        <ecNumber evidence="2">2.1.1.107</ecNumber>
    </recommendedName>
</protein>
<dbReference type="EMBL" id="CP001841">
    <property type="protein sequence ID" value="AEF82068.1"/>
    <property type="molecule type" value="Genomic_DNA"/>
</dbReference>
<dbReference type="PANTHER" id="PTHR45790">
    <property type="entry name" value="SIROHEME SYNTHASE-RELATED"/>
    <property type="match status" value="1"/>
</dbReference>
<keyword evidence="12" id="KW-1185">Reference proteome</keyword>
<keyword evidence="3 8" id="KW-0489">Methyltransferase</keyword>
<dbReference type="SUPFAM" id="SSF53790">
    <property type="entry name" value="Tetrapyrrole methylase"/>
    <property type="match status" value="1"/>
</dbReference>
<dbReference type="InterPro" id="IPR003754">
    <property type="entry name" value="4pyrrol_synth_uPrphyn_synth"/>
</dbReference>
<dbReference type="NCBIfam" id="NF004790">
    <property type="entry name" value="PRK06136.1"/>
    <property type="match status" value="1"/>
</dbReference>
<reference evidence="12" key="1">
    <citation type="submission" date="2009-12" db="EMBL/GenBank/DDBJ databases">
        <title>Complete sequence of Treponema azotonutricium strain ZAS-9.</title>
        <authorList>
            <person name="Tetu S.G."/>
            <person name="Matson E."/>
            <person name="Ren Q."/>
            <person name="Seshadri R."/>
            <person name="Elbourne L."/>
            <person name="Hassan K.A."/>
            <person name="Durkin A."/>
            <person name="Radune D."/>
            <person name="Mohamoud Y."/>
            <person name="Shay R."/>
            <person name="Jin S."/>
            <person name="Zhang X."/>
            <person name="Lucey K."/>
            <person name="Ballor N.R."/>
            <person name="Ottesen E."/>
            <person name="Rosenthal R."/>
            <person name="Allen A."/>
            <person name="Leadbetter J.R."/>
            <person name="Paulsen I.T."/>
        </authorList>
    </citation>
    <scope>NUCLEOTIDE SEQUENCE [LARGE SCALE GENOMIC DNA]</scope>
    <source>
        <strain evidence="12">ATCC BAA-888 / DSM 13862 / ZAS-9</strain>
    </source>
</reference>
<dbReference type="PANTHER" id="PTHR45790:SF3">
    <property type="entry name" value="S-ADENOSYL-L-METHIONINE-DEPENDENT UROPORPHYRINOGEN III METHYLTRANSFERASE, CHLOROPLASTIC"/>
    <property type="match status" value="1"/>
</dbReference>
<dbReference type="GO" id="GO:0032259">
    <property type="term" value="P:methylation"/>
    <property type="evidence" value="ECO:0007669"/>
    <property type="project" value="UniProtKB-KW"/>
</dbReference>
<dbReference type="Gene3D" id="3.40.1010.10">
    <property type="entry name" value="Cobalt-precorrin-4 Transmethylase, Domain 1"/>
    <property type="match status" value="1"/>
</dbReference>
<dbReference type="InterPro" id="IPR014777">
    <property type="entry name" value="4pyrrole_Mease_sub1"/>
</dbReference>
<feature type="domain" description="Tetrapyrrole methylase" evidence="9">
    <location>
        <begin position="4"/>
        <end position="217"/>
    </location>
</feature>
<dbReference type="Pfam" id="PF00590">
    <property type="entry name" value="TP_methylase"/>
    <property type="match status" value="1"/>
</dbReference>
<evidence type="ECO:0000259" key="9">
    <source>
        <dbReference type="Pfam" id="PF00590"/>
    </source>
</evidence>
<dbReference type="Gene3D" id="3.40.50.10090">
    <property type="match status" value="2"/>
</dbReference>
<evidence type="ECO:0000256" key="3">
    <source>
        <dbReference type="ARBA" id="ARBA00022603"/>
    </source>
</evidence>
<dbReference type="GO" id="GO:0004852">
    <property type="term" value="F:uroporphyrinogen-III synthase activity"/>
    <property type="evidence" value="ECO:0007669"/>
    <property type="project" value="InterPro"/>
</dbReference>
<dbReference type="InterPro" id="IPR035996">
    <property type="entry name" value="4pyrrol_Methylase_sf"/>
</dbReference>
<evidence type="ECO:0000259" key="10">
    <source>
        <dbReference type="Pfam" id="PF02602"/>
    </source>
</evidence>
<feature type="domain" description="Tetrapyrrole biosynthesis uroporphyrinogen III synthase" evidence="10">
    <location>
        <begin position="279"/>
        <end position="500"/>
    </location>
</feature>